<accession>A0A7M7PME3</accession>
<feature type="compositionally biased region" description="Basic and acidic residues" evidence="4">
    <location>
        <begin position="697"/>
        <end position="724"/>
    </location>
</feature>
<dbReference type="PANTHER" id="PTHR45973">
    <property type="entry name" value="PROTEIN PHOSPHATASE 1 REGULATORY SUBUNIT SDS22-RELATED"/>
    <property type="match status" value="1"/>
</dbReference>
<feature type="compositionally biased region" description="Low complexity" evidence="4">
    <location>
        <begin position="895"/>
        <end position="905"/>
    </location>
</feature>
<dbReference type="InParanoid" id="A0A7M7PME3"/>
<evidence type="ECO:0000256" key="4">
    <source>
        <dbReference type="SAM" id="MobiDB-lite"/>
    </source>
</evidence>
<dbReference type="OMA" id="EDNQRHC"/>
<keyword evidence="6" id="KW-1185">Reference proteome</keyword>
<feature type="compositionally biased region" description="Basic residues" evidence="4">
    <location>
        <begin position="2491"/>
        <end position="2504"/>
    </location>
</feature>
<evidence type="ECO:0000313" key="6">
    <source>
        <dbReference type="Proteomes" id="UP000007110"/>
    </source>
</evidence>
<organism evidence="5 6">
    <name type="scientific">Strongylocentrotus purpuratus</name>
    <name type="common">Purple sea urchin</name>
    <dbReference type="NCBI Taxonomy" id="7668"/>
    <lineage>
        <taxon>Eukaryota</taxon>
        <taxon>Metazoa</taxon>
        <taxon>Echinodermata</taxon>
        <taxon>Eleutherozoa</taxon>
        <taxon>Echinozoa</taxon>
        <taxon>Echinoidea</taxon>
        <taxon>Euechinoidea</taxon>
        <taxon>Echinacea</taxon>
        <taxon>Camarodonta</taxon>
        <taxon>Echinidea</taxon>
        <taxon>Strongylocentrotidae</taxon>
        <taxon>Strongylocentrotus</taxon>
    </lineage>
</organism>
<feature type="region of interest" description="Disordered" evidence="4">
    <location>
        <begin position="2409"/>
        <end position="2532"/>
    </location>
</feature>
<feature type="compositionally biased region" description="Basic residues" evidence="4">
    <location>
        <begin position="1"/>
        <end position="13"/>
    </location>
</feature>
<feature type="compositionally biased region" description="Basic and acidic residues" evidence="4">
    <location>
        <begin position="831"/>
        <end position="876"/>
    </location>
</feature>
<feature type="coiled-coil region" evidence="3">
    <location>
        <begin position="1022"/>
        <end position="1049"/>
    </location>
</feature>
<feature type="compositionally biased region" description="Basic and acidic residues" evidence="4">
    <location>
        <begin position="2454"/>
        <end position="2477"/>
    </location>
</feature>
<reference evidence="6" key="1">
    <citation type="submission" date="2015-02" db="EMBL/GenBank/DDBJ databases">
        <title>Genome sequencing for Strongylocentrotus purpuratus.</title>
        <authorList>
            <person name="Murali S."/>
            <person name="Liu Y."/>
            <person name="Vee V."/>
            <person name="English A."/>
            <person name="Wang M."/>
            <person name="Skinner E."/>
            <person name="Han Y."/>
            <person name="Muzny D.M."/>
            <person name="Worley K.C."/>
            <person name="Gibbs R.A."/>
        </authorList>
    </citation>
    <scope>NUCLEOTIDE SEQUENCE</scope>
</reference>
<dbReference type="InterPro" id="IPR032675">
    <property type="entry name" value="LRR_dom_sf"/>
</dbReference>
<evidence type="ECO:0008006" key="7">
    <source>
        <dbReference type="Google" id="ProtNLM"/>
    </source>
</evidence>
<reference evidence="5" key="2">
    <citation type="submission" date="2021-01" db="UniProtKB">
        <authorList>
            <consortium name="EnsemblMetazoa"/>
        </authorList>
    </citation>
    <scope>IDENTIFICATION</scope>
</reference>
<keyword evidence="1" id="KW-0433">Leucine-rich repeat</keyword>
<feature type="region of interest" description="Disordered" evidence="4">
    <location>
        <begin position="2328"/>
        <end position="2394"/>
    </location>
</feature>
<feature type="region of interest" description="Disordered" evidence="4">
    <location>
        <begin position="788"/>
        <end position="944"/>
    </location>
</feature>
<dbReference type="PANTHER" id="PTHR45973:SF36">
    <property type="entry name" value="CENTRIOLIN"/>
    <property type="match status" value="1"/>
</dbReference>
<feature type="region of interest" description="Disordered" evidence="4">
    <location>
        <begin position="1128"/>
        <end position="1185"/>
    </location>
</feature>
<dbReference type="SUPFAM" id="SSF57997">
    <property type="entry name" value="Tropomyosin"/>
    <property type="match status" value="2"/>
</dbReference>
<feature type="region of interest" description="Disordered" evidence="4">
    <location>
        <begin position="266"/>
        <end position="285"/>
    </location>
</feature>
<feature type="compositionally biased region" description="Pro residues" evidence="4">
    <location>
        <begin position="906"/>
        <end position="916"/>
    </location>
</feature>
<feature type="region of interest" description="Disordered" evidence="4">
    <location>
        <begin position="980"/>
        <end position="1006"/>
    </location>
</feature>
<feature type="compositionally biased region" description="Basic and acidic residues" evidence="4">
    <location>
        <begin position="2359"/>
        <end position="2377"/>
    </location>
</feature>
<evidence type="ECO:0000256" key="3">
    <source>
        <dbReference type="SAM" id="Coils"/>
    </source>
</evidence>
<feature type="region of interest" description="Disordered" evidence="4">
    <location>
        <begin position="1335"/>
        <end position="1358"/>
    </location>
</feature>
<dbReference type="KEGG" id="spu:105444149"/>
<feature type="compositionally biased region" description="Basic and acidic residues" evidence="4">
    <location>
        <begin position="1791"/>
        <end position="1803"/>
    </location>
</feature>
<feature type="region of interest" description="Disordered" evidence="4">
    <location>
        <begin position="692"/>
        <end position="735"/>
    </location>
</feature>
<keyword evidence="2" id="KW-0677">Repeat</keyword>
<dbReference type="EnsemblMetazoa" id="XM_030998042">
    <property type="protein sequence ID" value="XP_030853902"/>
    <property type="gene ID" value="LOC105444149"/>
</dbReference>
<dbReference type="FunFam" id="3.80.10.10:FF:000314">
    <property type="entry name" value="centriolin isoform X4"/>
    <property type="match status" value="1"/>
</dbReference>
<feature type="region of interest" description="Disordered" evidence="4">
    <location>
        <begin position="1950"/>
        <end position="1969"/>
    </location>
</feature>
<dbReference type="InterPro" id="IPR001611">
    <property type="entry name" value="Leu-rich_rpt"/>
</dbReference>
<feature type="compositionally biased region" description="Basic and acidic residues" evidence="4">
    <location>
        <begin position="1604"/>
        <end position="1620"/>
    </location>
</feature>
<dbReference type="RefSeq" id="XP_030853902.1">
    <property type="nucleotide sequence ID" value="XM_030998042.1"/>
</dbReference>
<dbReference type="Gene3D" id="1.10.287.1490">
    <property type="match status" value="1"/>
</dbReference>
<keyword evidence="3" id="KW-0175">Coiled coil</keyword>
<dbReference type="Gene3D" id="1.20.5.1700">
    <property type="match status" value="1"/>
</dbReference>
<evidence type="ECO:0000313" key="5">
    <source>
        <dbReference type="EnsemblMetazoa" id="XP_030853902"/>
    </source>
</evidence>
<dbReference type="CTD" id="11064"/>
<dbReference type="Proteomes" id="UP000007110">
    <property type="component" value="Unassembled WGS sequence"/>
</dbReference>
<dbReference type="OrthoDB" id="433501at2759"/>
<dbReference type="InterPro" id="IPR003591">
    <property type="entry name" value="Leu-rich_rpt_typical-subtyp"/>
</dbReference>
<evidence type="ECO:0000256" key="2">
    <source>
        <dbReference type="ARBA" id="ARBA00022737"/>
    </source>
</evidence>
<feature type="region of interest" description="Disordered" evidence="4">
    <location>
        <begin position="1"/>
        <end position="52"/>
    </location>
</feature>
<dbReference type="PROSITE" id="PS51450">
    <property type="entry name" value="LRR"/>
    <property type="match status" value="2"/>
</dbReference>
<dbReference type="Pfam" id="PF14580">
    <property type="entry name" value="LRR_9"/>
    <property type="match status" value="1"/>
</dbReference>
<protein>
    <recommendedName>
        <fullName evidence="7">Centriolin</fullName>
    </recommendedName>
</protein>
<feature type="region of interest" description="Disordered" evidence="4">
    <location>
        <begin position="1779"/>
        <end position="1803"/>
    </location>
</feature>
<sequence length="2556" mass="292930">MKRGQTGVIKRRPGAGPSKKLPKTPQRAAPVKKAPPTENRDEETSPSKSPVRYITEGLIKQTTGKESLTDVLSLRLTVRKDDGKKIRYIENLEGLKRLQVLNLSFNQIQKMERLAHLTRLRELDLSCNCIARIEGLETLLHIQILNLSHNLIETIPAWLGKRLKALREFHMEGNMLFSLSDVARLRPLKDLVSLSLSKNPLCDLAHYRLYAVFHLRTVGLLDRQQVTERERMEAEERFAQEEIENLEVQLEARDKSFHALEADHTTTLDEKKKTEGKAQALEKKSQLDQQRVKELESELKAKDELLRRKTAELTKACEKQYRLEQELAFHKIDAKFEPLPYMAFVDQVDGGTEESAYIGQASFRRNEFASEQYLTPRGQKLRYHLTPGSADVDPSMKRQLNETLDITLADKEKQIGRAEERLEKLHKQLADADDQIRLVNDRLREAEHRMEKKPPLEEEERHRLEGLLGEHLRSVTGLKDRITQLEDGMATTLDIIEAKDREMADLKRQLALMEEGDPRHAELHAQLADRELQAAQVARNYANLQHDLDNTLGRLTAEMDRVKAVEQQLADGQVDLNDELRNELQSIVGGLTNYLNQVKGQVVEQQRENARLQQEREELLGRLKEAERRRKEEGQKKVDALEKKLRDAEDAKQDIEAENLALKESQRGMNSPDPEKDARLKAAIEEAGKLKNALRRQQREAEADKEELEHELEARRSELERAADQARQAKGSKAEARDILAAKQLAEAQKANQALKNRLRDQQAQYDDLLNSSLHPEDVAQRINHAGDAMATGPGEDESLVGPQGEGDIVGESLAGLQGQVAGRMRQAQQEAERAKRYQQKAEGEAKSLRHQLEQMQARLRDMAARDQDQTKGKDADWEDDEEEMERMRDEVGRLKQQLQQAKNQQPPPRPPPQPPAVMTQVDSRSVPPGIDPRVRDQMQRLQGDVANLRNQLQNKDRMAAQQLADAENDIIQLQAELRKREQEARAGERSKKKAQDREAREAELRHASALAQAEIDGGHLAQRAINELAKAQEEIDGLEEVLSNRERELEETLHHGETASHAIANQQEEIGALHDVLGAQKDEILRLQDLLDGVTRAQEPSAPQTATDLQNLLGEIAGLRQALDGQQHHMNNRGPSRGAPLPPFTPAADPAFNDRGYHGNSSFMLPGHPSQPPPPGNMNYAPQSLPYTPQHSTLPPAPMVAQSTAGTGFQPSVSFAPLDQSHRVQAPSTQPPLQGPVPFIQPTAVPPRLSGAPPQGSAVPMGGTTSGQAMYQPQLQHAPATQGVHLGREQDITISESRRGKLRQVNGPIEGLFCNVPEHHDLEDEIDRLRKQLDKLKRSKRTERQSSPNTSGRMSRLRHELMDKREELDALDLAVSRQQGALNRLRDDDEDLKYQTEAKRRELKDLGRNVDERRSRREFLEHRRQFEPRAEDYEDYDRVDDHQRMQQSAFLEDEIECLEDTIAKRRAELREADQLLLQCQTDLHEAQNKASETLRHYDKATHDLAMTREESEELERRSHEVAVTLVQAQERLLVLEKEVEEMEEKRRTCERDAGEMETLLNGREMEMRAVEAKRDQSSKRLERLKSEVIMAEQKLSELQSSLRDGEREHSNRQSELDRLQDQLDDQQRALEKVNREIGAKQTDLRTLTSETDKHRQQLVSALQEGESEISATQQKIKDTKNSLERLRQQRQETSQAVDQRREELSRLQTRLAEAEGAHHDVQSAIEKQQAELKHTLEMVHIEKTELEALRMQHEAKMAELEKTQLVALQEKASLEKLKEDSQRNRTGAELMREETRRAKEERERILSEKRSLEESIEGLTQEESALKQGCNSLEVKLSHLKTTHGSTLESLHLNQHKLEGIQQDLVAMETDLEDTKRRKSEAMRELQNLKQHMKEAKSNLKHTNSDLQGAGSQQGRLQEEIQELVRQKVQLSSQLDQLSEVLDQHRRTLESCEQQERTKQEALGMMGRELEEKRREFEGRQRDLEKVAERVALEEDRLSKVSRQTSRDQETVRAQLENRQRELETLTQQKDSIQSRLHQNQEDLVQYDDLKNRIQDLENEISDQQEKGEKSKDELEAARMRVASLQEEKKAIEREKNQSDQENEQLRTKWSSARKDFRAEHRKLTQEIETLKVRLEEESKHASRMSKEVENWKQEYLITKQQLHTHEELMDQENKLDSQLQHLKEEIHTEVNEGLRTLEMSRLEVLDELQEVHHQKAEISKKLTSFKQVKMTEISAQKENSKRKHIDLEFQLQQEQDLLKLRLEQQMSRQSEVLAGIKQKSESTIQSLRHKLNHLEELVSSSSSHTRSLRVSQSIVQRHNVNQNIDLVPLQNEGDESRGVENSGLDPGLNYKQNVEVQYERRITSRTRQFEMRHENGASGDVSDRGQGGANQMDEGALSINELRNQDGDLQRHPSLRGEDSNAGKGDHGDRSSRPKGILKRKTPLQEEGGTLTEHEERARGTTGLDGERSGRRSEEVAGSESEVTTSQRSRSHSYRHHRRKSRSPVGRLPLSPLSPQVPERGPPSGQHWSHFMDSLNQLKDQKVAQLNTNAWDYR</sequence>
<dbReference type="Gene3D" id="3.80.10.10">
    <property type="entry name" value="Ribonuclease Inhibitor"/>
    <property type="match status" value="1"/>
</dbReference>
<name>A0A7M7PME3_STRPU</name>
<feature type="coiled-coil region" evidence="3">
    <location>
        <begin position="401"/>
        <end position="449"/>
    </location>
</feature>
<dbReference type="GeneID" id="105444149"/>
<feature type="coiled-coil region" evidence="3">
    <location>
        <begin position="224"/>
        <end position="251"/>
    </location>
</feature>
<dbReference type="InterPro" id="IPR050576">
    <property type="entry name" value="Cilia_flagella_integrity"/>
</dbReference>
<dbReference type="SMART" id="SM00369">
    <property type="entry name" value="LRR_TYP"/>
    <property type="match status" value="4"/>
</dbReference>
<proteinExistence type="predicted"/>
<evidence type="ECO:0000256" key="1">
    <source>
        <dbReference type="ARBA" id="ARBA00022614"/>
    </source>
</evidence>
<feature type="compositionally biased region" description="Basic and acidic residues" evidence="4">
    <location>
        <begin position="2409"/>
        <end position="2434"/>
    </location>
</feature>
<dbReference type="SUPFAM" id="SSF52075">
    <property type="entry name" value="Outer arm dynein light chain 1"/>
    <property type="match status" value="1"/>
</dbReference>
<dbReference type="SMART" id="SM00365">
    <property type="entry name" value="LRR_SD22"/>
    <property type="match status" value="3"/>
</dbReference>
<feature type="region of interest" description="Disordered" evidence="4">
    <location>
        <begin position="1599"/>
        <end position="1620"/>
    </location>
</feature>
<feature type="compositionally biased region" description="Basic and acidic residues" evidence="4">
    <location>
        <begin position="1950"/>
        <end position="1961"/>
    </location>
</feature>